<sequence length="541" mass="63997">MITRYETIMKKLETEVKKESYKKIRQIRSAVEELLKQYDEKENDRIEETKLDCWEQVKCELMEKMGDYANIGSKILGTQIQYFTRQYLQKNPRDLDRLFEKYKKETSKEYIGEPYPDEIKKASRLFVREIVNAMNVQGIPKTQQNLYRFLEESNSFFDRKLRENYISLIGITGEFFKRSHLLEKHAEEFKSNMKRESLEEISYPIHPDGTGNLSLEESFSREHLETKSMEELIAINAFWQNRMAKDCKIFFLAMFMVDHLKLYEKEVDERNCESISDEQIEEFMVRKRFVNRLATARLRNMDFLSHEEDEIERKEKQYAGKYNKKYDSDLQDEVEIDCVEHIIKENMYLMKHRSICYLLEMLKQSSEIPNWGIVPEETTETNALIAIDLPGYNMPIALHIPKDILITGLGCFKTTKVLKQEDYILPIYEGNSDMKQGEKYFPTNILMPLTESQKAILQKKARETSETDKNKKMIEHMAANARGQIASHLKQVNISKTGVKTIERVRKYYDLLEETRYQKDKTGHYIVIEETEGHNSGNGRE</sequence>
<dbReference type="EMBL" id="DVNH01000018">
    <property type="protein sequence ID" value="HIU51461.1"/>
    <property type="molecule type" value="Genomic_DNA"/>
</dbReference>
<feature type="coiled-coil region" evidence="1">
    <location>
        <begin position="17"/>
        <end position="51"/>
    </location>
</feature>
<comment type="caution">
    <text evidence="2">The sequence shown here is derived from an EMBL/GenBank/DDBJ whole genome shotgun (WGS) entry which is preliminary data.</text>
</comment>
<protein>
    <submittedName>
        <fullName evidence="2">Uncharacterized protein</fullName>
    </submittedName>
</protein>
<evidence type="ECO:0000313" key="2">
    <source>
        <dbReference type="EMBL" id="HIU51461.1"/>
    </source>
</evidence>
<keyword evidence="1" id="KW-0175">Coiled coil</keyword>
<gene>
    <name evidence="2" type="ORF">IAB70_02380</name>
</gene>
<dbReference type="Proteomes" id="UP000824093">
    <property type="component" value="Unassembled WGS sequence"/>
</dbReference>
<accession>A0A9D1M0V6</accession>
<dbReference type="AlphaFoldDB" id="A0A9D1M0V6"/>
<name>A0A9D1M0V6_9FIRM</name>
<organism evidence="2 3">
    <name type="scientific">Candidatus Merdicola faecigallinarum</name>
    <dbReference type="NCBI Taxonomy" id="2840862"/>
    <lineage>
        <taxon>Bacteria</taxon>
        <taxon>Bacillati</taxon>
        <taxon>Bacillota</taxon>
        <taxon>Clostridia</taxon>
        <taxon>Candidatus Merdicola</taxon>
    </lineage>
</organism>
<reference evidence="2" key="1">
    <citation type="submission" date="2020-10" db="EMBL/GenBank/DDBJ databases">
        <authorList>
            <person name="Gilroy R."/>
        </authorList>
    </citation>
    <scope>NUCLEOTIDE SEQUENCE</scope>
    <source>
        <strain evidence="2">CHK195-15760</strain>
    </source>
</reference>
<proteinExistence type="predicted"/>
<reference evidence="2" key="2">
    <citation type="journal article" date="2021" name="PeerJ">
        <title>Extensive microbial diversity within the chicken gut microbiome revealed by metagenomics and culture.</title>
        <authorList>
            <person name="Gilroy R."/>
            <person name="Ravi A."/>
            <person name="Getino M."/>
            <person name="Pursley I."/>
            <person name="Horton D.L."/>
            <person name="Alikhan N.F."/>
            <person name="Baker D."/>
            <person name="Gharbi K."/>
            <person name="Hall N."/>
            <person name="Watson M."/>
            <person name="Adriaenssens E.M."/>
            <person name="Foster-Nyarko E."/>
            <person name="Jarju S."/>
            <person name="Secka A."/>
            <person name="Antonio M."/>
            <person name="Oren A."/>
            <person name="Chaudhuri R.R."/>
            <person name="La Ragione R."/>
            <person name="Hildebrand F."/>
            <person name="Pallen M.J."/>
        </authorList>
    </citation>
    <scope>NUCLEOTIDE SEQUENCE</scope>
    <source>
        <strain evidence="2">CHK195-15760</strain>
    </source>
</reference>
<evidence type="ECO:0000313" key="3">
    <source>
        <dbReference type="Proteomes" id="UP000824093"/>
    </source>
</evidence>
<evidence type="ECO:0000256" key="1">
    <source>
        <dbReference type="SAM" id="Coils"/>
    </source>
</evidence>